<accession>B0CWB9</accession>
<dbReference type="KEGG" id="lbc:LACBIDRAFT_335647"/>
<dbReference type="HOGENOM" id="CLU_1240322_0_0_1"/>
<dbReference type="EMBL" id="DS547196">
    <property type="protein sequence ID" value="EDQ98793.1"/>
    <property type="molecule type" value="Genomic_DNA"/>
</dbReference>
<evidence type="ECO:0000313" key="1">
    <source>
        <dbReference type="EMBL" id="EDQ98793.1"/>
    </source>
</evidence>
<dbReference type="RefSeq" id="XP_001890552.1">
    <property type="nucleotide sequence ID" value="XM_001890517.1"/>
</dbReference>
<dbReference type="GeneID" id="6071785"/>
<reference evidence="2 3" key="1">
    <citation type="journal article" date="2008" name="Nature">
        <title>The genome of Laccaria bicolor provides insights into mycorrhizal symbiosis.</title>
        <authorList>
            <person name="Martin F."/>
            <person name="Aerts A."/>
            <person name="Ahren D."/>
            <person name="Brun A."/>
            <person name="Danchin E.G.J."/>
            <person name="Duchaussoy F."/>
            <person name="Gibon J."/>
            <person name="Kohler A."/>
            <person name="Lindquist E."/>
            <person name="Pereda V."/>
            <person name="Salamov A."/>
            <person name="Shapiro H.J."/>
            <person name="Wuyts J."/>
            <person name="Blaudez D."/>
            <person name="Buee M."/>
            <person name="Brokstein P."/>
            <person name="Canbaeck B."/>
            <person name="Cohen D."/>
            <person name="Courty P.E."/>
            <person name="Coutinho P.M."/>
            <person name="Delaruelle C."/>
            <person name="Detter J.C."/>
            <person name="Deveau A."/>
            <person name="DiFazio S."/>
            <person name="Duplessis S."/>
            <person name="Fraissinet-Tachet L."/>
            <person name="Lucic E."/>
            <person name="Frey-Klett P."/>
            <person name="Fourrey C."/>
            <person name="Feussner I."/>
            <person name="Gay G."/>
            <person name="Grimwood J."/>
            <person name="Hoegger P.J."/>
            <person name="Jain P."/>
            <person name="Kilaru S."/>
            <person name="Labbe J."/>
            <person name="Lin Y.C."/>
            <person name="Legue V."/>
            <person name="Le Tacon F."/>
            <person name="Marmeisse R."/>
            <person name="Melayah D."/>
            <person name="Montanini B."/>
            <person name="Muratet M."/>
            <person name="Nehls U."/>
            <person name="Niculita-Hirzel H."/>
            <person name="Oudot-Le Secq M.P."/>
            <person name="Peter M."/>
            <person name="Quesneville H."/>
            <person name="Rajashekar B."/>
            <person name="Reich M."/>
            <person name="Rouhier N."/>
            <person name="Schmutz J."/>
            <person name="Yin T."/>
            <person name="Chalot M."/>
            <person name="Henrissat B."/>
            <person name="Kuees U."/>
            <person name="Lucas S."/>
            <person name="Van de Peer Y."/>
            <person name="Podila G.K."/>
            <person name="Polle A."/>
            <person name="Pukkila P.J."/>
            <person name="Richardson P.M."/>
            <person name="Rouze P."/>
            <person name="Sanders I.R."/>
            <person name="Stajich J.E."/>
            <person name="Tunlid A."/>
            <person name="Tuskan G."/>
            <person name="Grigoriev I.V."/>
        </authorList>
    </citation>
    <scope>NUCLEOTIDE SEQUENCE [LARGE SCALE GENOMIC DNA]</scope>
    <source>
        <strain evidence="3">S238N-H82 / ATCC MYA-4686</strain>
    </source>
</reference>
<evidence type="ECO:0000313" key="3">
    <source>
        <dbReference type="Proteomes" id="UP000001194"/>
    </source>
</evidence>
<dbReference type="AlphaFoldDB" id="B0CWB9"/>
<dbReference type="GeneID" id="6086207"/>
<name>B0CWB9_LACBS</name>
<dbReference type="EMBL" id="DS547093">
    <property type="protein sequence ID" value="EDR13040.1"/>
    <property type="molecule type" value="Genomic_DNA"/>
</dbReference>
<keyword evidence="3" id="KW-1185">Reference proteome</keyword>
<protein>
    <submittedName>
        <fullName evidence="2">Predicted protein</fullName>
    </submittedName>
</protein>
<dbReference type="InParanoid" id="B0CWB9"/>
<sequence length="223" mass="25539">MQTIELYNPNTPNLHLTPFTSTYSLSEDVNPLNYQLTADDFIVLTQADAPEVNNNPSIPFTPRGYIPQFYFDRLNMRQPDILTIQDQIFLNPLCGYTTWENLSTWYRDFQTIGHLAVQWIQTAQCQTLQLGPGMGWDWEVCQGTCLKYPEHHLITAGNMGNGGDSSSEWSSDESSTLQCPTYSCRNGVIPVEFQRNSRGIQRNPEEFQWNRTGIKQIYLKGRG</sequence>
<dbReference type="RefSeq" id="XP_001875538.1">
    <property type="nucleotide sequence ID" value="XM_001875503.1"/>
</dbReference>
<gene>
    <name evidence="2" type="ORF">LACBIDRAFT_322452</name>
    <name evidence="1" type="ORF">LACBIDRAFT_335647</name>
</gene>
<dbReference type="KEGG" id="lbc:LACBIDRAFT_322452"/>
<organism evidence="3">
    <name type="scientific">Laccaria bicolor (strain S238N-H82 / ATCC MYA-4686)</name>
    <name type="common">Bicoloured deceiver</name>
    <name type="synonym">Laccaria laccata var. bicolor</name>
    <dbReference type="NCBI Taxonomy" id="486041"/>
    <lineage>
        <taxon>Eukaryota</taxon>
        <taxon>Fungi</taxon>
        <taxon>Dikarya</taxon>
        <taxon>Basidiomycota</taxon>
        <taxon>Agaricomycotina</taxon>
        <taxon>Agaricomycetes</taxon>
        <taxon>Agaricomycetidae</taxon>
        <taxon>Agaricales</taxon>
        <taxon>Agaricineae</taxon>
        <taxon>Hydnangiaceae</taxon>
        <taxon>Laccaria</taxon>
    </lineage>
</organism>
<dbReference type="Proteomes" id="UP000001194">
    <property type="component" value="Unassembled WGS sequence"/>
</dbReference>
<evidence type="ECO:0000313" key="2">
    <source>
        <dbReference type="EMBL" id="EDR13040.1"/>
    </source>
</evidence>
<proteinExistence type="predicted"/>